<evidence type="ECO:0000313" key="17">
    <source>
        <dbReference type="Proteomes" id="UP000267342"/>
    </source>
</evidence>
<dbReference type="AlphaFoldDB" id="A0A348HBD5"/>
<dbReference type="InterPro" id="IPR022826">
    <property type="entry name" value="KDO_kinase"/>
</dbReference>
<keyword evidence="11 15" id="KW-0448">Lipopolysaccharide biosynthesis</keyword>
<dbReference type="GO" id="GO:0005524">
    <property type="term" value="F:ATP binding"/>
    <property type="evidence" value="ECO:0007669"/>
    <property type="project" value="UniProtKB-UniRule"/>
</dbReference>
<proteinExistence type="inferred from homology"/>
<keyword evidence="5 15" id="KW-1003">Cell membrane</keyword>
<evidence type="ECO:0000256" key="13">
    <source>
        <dbReference type="ARBA" id="ARBA00029511"/>
    </source>
</evidence>
<feature type="active site" evidence="15">
    <location>
        <position position="177"/>
    </location>
</feature>
<keyword evidence="16" id="KW-0723">Serine/threonine-protein kinase</keyword>
<evidence type="ECO:0000256" key="11">
    <source>
        <dbReference type="ARBA" id="ARBA00022985"/>
    </source>
</evidence>
<dbReference type="SUPFAM" id="SSF56112">
    <property type="entry name" value="Protein kinase-like (PK-like)"/>
    <property type="match status" value="1"/>
</dbReference>
<keyword evidence="6 15" id="KW-0997">Cell inner membrane</keyword>
<comment type="catalytic activity">
    <reaction evidence="14 15">
        <text>an alpha-Kdo-(2-&gt;6)-lipid IVA + ATP = a 4-O-phospho-alpha-Kdo-(2-&gt;6)-lipid IVA + ADP + H(+)</text>
        <dbReference type="Rhea" id="RHEA:74271"/>
        <dbReference type="ChEBI" id="CHEBI:15378"/>
        <dbReference type="ChEBI" id="CHEBI:30616"/>
        <dbReference type="ChEBI" id="CHEBI:176428"/>
        <dbReference type="ChEBI" id="CHEBI:193140"/>
        <dbReference type="ChEBI" id="CHEBI:456216"/>
        <dbReference type="EC" id="2.7.1.166"/>
    </reaction>
</comment>
<keyword evidence="17" id="KW-1185">Reference proteome</keyword>
<dbReference type="RefSeq" id="WP_027704465.1">
    <property type="nucleotide sequence ID" value="NZ_AP018933.1"/>
</dbReference>
<evidence type="ECO:0000256" key="9">
    <source>
        <dbReference type="ARBA" id="ARBA00022777"/>
    </source>
</evidence>
<dbReference type="Gene3D" id="1.10.510.10">
    <property type="entry name" value="Transferase(Phosphotransferase) domain 1"/>
    <property type="match status" value="1"/>
</dbReference>
<evidence type="ECO:0000256" key="14">
    <source>
        <dbReference type="ARBA" id="ARBA00034417"/>
    </source>
</evidence>
<dbReference type="KEGG" id="zpl:ZBT109_0138"/>
<sequence length="243" mass="27329">MRILESQSANAHILYDATALCGPVTPELFTRAYWQDREAIVGEAPGRGASVFFDPGDHASETTEDGWVLRPYRRGGMVARVSQQRYVWCGSARTRAAREFRLTVALREKGLSVPQPIGACVWHTGLFYEGALITVRIPGAQTLADCIESSEDLPYTSLRAVGALIRKAHELGLDHVDLNARNLLLDRDGKPWIIDLDRCRIRNGHHWQARNMERLERSLTRFAPSRATGLMHEIRQGYLKPTP</sequence>
<dbReference type="InterPro" id="IPR011009">
    <property type="entry name" value="Kinase-like_dom_sf"/>
</dbReference>
<evidence type="ECO:0000256" key="8">
    <source>
        <dbReference type="ARBA" id="ARBA00022741"/>
    </source>
</evidence>
<keyword evidence="8 15" id="KW-0547">Nucleotide-binding</keyword>
<evidence type="ECO:0000256" key="10">
    <source>
        <dbReference type="ARBA" id="ARBA00022840"/>
    </source>
</evidence>
<evidence type="ECO:0000256" key="7">
    <source>
        <dbReference type="ARBA" id="ARBA00022679"/>
    </source>
</evidence>
<comment type="pathway">
    <text evidence="2 15">Bacterial outer membrane biogenesis; LPS core biosynthesis.</text>
</comment>
<dbReference type="GO" id="GO:0005886">
    <property type="term" value="C:plasma membrane"/>
    <property type="evidence" value="ECO:0007669"/>
    <property type="project" value="UniProtKB-SubCell"/>
</dbReference>
<dbReference type="GO" id="GO:0009244">
    <property type="term" value="P:lipopolysaccharide core region biosynthetic process"/>
    <property type="evidence" value="ECO:0007669"/>
    <property type="project" value="UniProtKB-UniRule"/>
</dbReference>
<dbReference type="HAMAP" id="MF_00521">
    <property type="entry name" value="KDO_kinase"/>
    <property type="match status" value="1"/>
</dbReference>
<dbReference type="STRING" id="1123510.GCA_000620025_00229"/>
<dbReference type="UniPathway" id="UPA00958"/>
<evidence type="ECO:0000256" key="6">
    <source>
        <dbReference type="ARBA" id="ARBA00022519"/>
    </source>
</evidence>
<keyword evidence="12 15" id="KW-0472">Membrane</keyword>
<dbReference type="NCBIfam" id="NF002475">
    <property type="entry name" value="PRK01723.1"/>
    <property type="match status" value="1"/>
</dbReference>
<dbReference type="EMBL" id="AP018933">
    <property type="protein sequence ID" value="BBG28937.1"/>
    <property type="molecule type" value="Genomic_DNA"/>
</dbReference>
<keyword evidence="10 15" id="KW-0067">ATP-binding</keyword>
<evidence type="ECO:0000256" key="12">
    <source>
        <dbReference type="ARBA" id="ARBA00023136"/>
    </source>
</evidence>
<dbReference type="GO" id="GO:0004674">
    <property type="term" value="F:protein serine/threonine kinase activity"/>
    <property type="evidence" value="ECO:0007669"/>
    <property type="project" value="UniProtKB-KW"/>
</dbReference>
<keyword evidence="7 15" id="KW-0808">Transferase</keyword>
<organism evidence="16 17">
    <name type="scientific">Zymobacter palmae</name>
    <dbReference type="NCBI Taxonomy" id="33074"/>
    <lineage>
        <taxon>Bacteria</taxon>
        <taxon>Pseudomonadati</taxon>
        <taxon>Pseudomonadota</taxon>
        <taxon>Gammaproteobacteria</taxon>
        <taxon>Oceanospirillales</taxon>
        <taxon>Halomonadaceae</taxon>
        <taxon>Zymobacter group</taxon>
        <taxon>Zymobacter</taxon>
    </lineage>
</organism>
<comment type="similarity">
    <text evidence="3 15">Belongs to the protein kinase superfamily. KdkA/RfaP family.</text>
</comment>
<evidence type="ECO:0000256" key="4">
    <source>
        <dbReference type="ARBA" id="ARBA00011988"/>
    </source>
</evidence>
<dbReference type="Proteomes" id="UP000267342">
    <property type="component" value="Chromosome"/>
</dbReference>
<gene>
    <name evidence="15" type="primary">kdkA</name>
    <name evidence="16" type="ORF">ZBT109_0138</name>
</gene>
<protein>
    <recommendedName>
        <fullName evidence="13 15">3-deoxy-D-manno-octulosonic acid kinase</fullName>
        <shortName evidence="15">Kdo kinase</shortName>
        <ecNumber evidence="4 15">2.7.1.166</ecNumber>
    </recommendedName>
</protein>
<evidence type="ECO:0000256" key="3">
    <source>
        <dbReference type="ARBA" id="ARBA00010327"/>
    </source>
</evidence>
<comment type="function">
    <text evidence="15">Catalyzes the ATP-dependent phosphorylation of the 3-deoxy-D-manno-octulosonic acid (Kdo) residue in Kdo-lipid IV(A) at the 4-OH position.</text>
</comment>
<evidence type="ECO:0000313" key="16">
    <source>
        <dbReference type="EMBL" id="BBG28937.1"/>
    </source>
</evidence>
<evidence type="ECO:0000256" key="2">
    <source>
        <dbReference type="ARBA" id="ARBA00004713"/>
    </source>
</evidence>
<dbReference type="EC" id="2.7.1.166" evidence="4 15"/>
<keyword evidence="9 15" id="KW-0418">Kinase</keyword>
<accession>A0A348HBD5</accession>
<comment type="subcellular location">
    <subcellularLocation>
        <location evidence="1 15">Cell inner membrane</location>
        <topology evidence="1 15">Peripheral membrane protein</topology>
        <orientation evidence="1 15">Cytoplasmic side</orientation>
    </subcellularLocation>
</comment>
<evidence type="ECO:0000256" key="15">
    <source>
        <dbReference type="HAMAP-Rule" id="MF_00521"/>
    </source>
</evidence>
<evidence type="ECO:0000256" key="1">
    <source>
        <dbReference type="ARBA" id="ARBA00004515"/>
    </source>
</evidence>
<reference evidence="16 17" key="1">
    <citation type="submission" date="2018-09" db="EMBL/GenBank/DDBJ databases">
        <title>Zymobacter palmae IAM14233 (=T109) whole genome analysis.</title>
        <authorList>
            <person name="Yanase H."/>
        </authorList>
    </citation>
    <scope>NUCLEOTIDE SEQUENCE [LARGE SCALE GENOMIC DNA]</scope>
    <source>
        <strain evidence="16 17">IAM14233</strain>
    </source>
</reference>
<dbReference type="OrthoDB" id="6854449at2"/>
<name>A0A348HBD5_9GAMM</name>
<evidence type="ECO:0000256" key="5">
    <source>
        <dbReference type="ARBA" id="ARBA00022475"/>
    </source>
</evidence>
<dbReference type="Pfam" id="PF06293">
    <property type="entry name" value="Kdo"/>
    <property type="match status" value="1"/>
</dbReference>